<dbReference type="InterPro" id="IPR014743">
    <property type="entry name" value="Cl-channel_core"/>
</dbReference>
<evidence type="ECO:0000256" key="1">
    <source>
        <dbReference type="ARBA" id="ARBA00004141"/>
    </source>
</evidence>
<keyword evidence="9" id="KW-0407">Ion channel</keyword>
<evidence type="ECO:0000256" key="9">
    <source>
        <dbReference type="ARBA" id="ARBA00023303"/>
    </source>
</evidence>
<feature type="transmembrane region" description="Helical" evidence="10">
    <location>
        <begin position="220"/>
        <end position="239"/>
    </location>
</feature>
<dbReference type="OrthoDB" id="9767361at2"/>
<dbReference type="CDD" id="cd00400">
    <property type="entry name" value="Voltage_gated_ClC"/>
    <property type="match status" value="1"/>
</dbReference>
<dbReference type="RefSeq" id="WP_090439554.1">
    <property type="nucleotide sequence ID" value="NZ_FOHU01000002.1"/>
</dbReference>
<evidence type="ECO:0000313" key="12">
    <source>
        <dbReference type="Proteomes" id="UP000199568"/>
    </source>
</evidence>
<evidence type="ECO:0000256" key="8">
    <source>
        <dbReference type="ARBA" id="ARBA00023214"/>
    </source>
</evidence>
<keyword evidence="8" id="KW-0868">Chloride</keyword>
<keyword evidence="5" id="KW-0406">Ion transport</keyword>
<dbReference type="PANTHER" id="PTHR43427:SF6">
    <property type="entry name" value="CHLORIDE CHANNEL PROTEIN CLC-E"/>
    <property type="match status" value="1"/>
</dbReference>
<dbReference type="GO" id="GO:0005254">
    <property type="term" value="F:chloride channel activity"/>
    <property type="evidence" value="ECO:0007669"/>
    <property type="project" value="UniProtKB-KW"/>
</dbReference>
<evidence type="ECO:0000256" key="3">
    <source>
        <dbReference type="ARBA" id="ARBA00022692"/>
    </source>
</evidence>
<gene>
    <name evidence="11" type="ORF">SAMN05660297_00760</name>
</gene>
<keyword evidence="4 10" id="KW-1133">Transmembrane helix</keyword>
<feature type="transmembrane region" description="Helical" evidence="10">
    <location>
        <begin position="316"/>
        <end position="337"/>
    </location>
</feature>
<evidence type="ECO:0000256" key="5">
    <source>
        <dbReference type="ARBA" id="ARBA00023065"/>
    </source>
</evidence>
<protein>
    <submittedName>
        <fullName evidence="11">Chloride channel protein, CIC family</fullName>
    </submittedName>
</protein>
<evidence type="ECO:0000256" key="2">
    <source>
        <dbReference type="ARBA" id="ARBA00022448"/>
    </source>
</evidence>
<dbReference type="PRINTS" id="PR00762">
    <property type="entry name" value="CLCHANNEL"/>
</dbReference>
<evidence type="ECO:0000256" key="4">
    <source>
        <dbReference type="ARBA" id="ARBA00022989"/>
    </source>
</evidence>
<dbReference type="STRING" id="426128.SAMN05660297_00760"/>
<feature type="transmembrane region" description="Helical" evidence="10">
    <location>
        <begin position="285"/>
        <end position="304"/>
    </location>
</feature>
<proteinExistence type="predicted"/>
<keyword evidence="3 10" id="KW-0812">Transmembrane</keyword>
<dbReference type="Gene3D" id="1.10.3080.10">
    <property type="entry name" value="Clc chloride channel"/>
    <property type="match status" value="1"/>
</dbReference>
<keyword evidence="2" id="KW-0813">Transport</keyword>
<evidence type="ECO:0000313" key="11">
    <source>
        <dbReference type="EMBL" id="SES86258.1"/>
    </source>
</evidence>
<dbReference type="GO" id="GO:0034707">
    <property type="term" value="C:chloride channel complex"/>
    <property type="evidence" value="ECO:0007669"/>
    <property type="project" value="UniProtKB-KW"/>
</dbReference>
<comment type="subcellular location">
    <subcellularLocation>
        <location evidence="1">Membrane</location>
        <topology evidence="1">Multi-pass membrane protein</topology>
    </subcellularLocation>
</comment>
<dbReference type="Proteomes" id="UP000199568">
    <property type="component" value="Unassembled WGS sequence"/>
</dbReference>
<feature type="transmembrane region" description="Helical" evidence="10">
    <location>
        <begin position="12"/>
        <end position="33"/>
    </location>
</feature>
<keyword evidence="6 10" id="KW-0472">Membrane</keyword>
<dbReference type="Pfam" id="PF00654">
    <property type="entry name" value="Voltage_CLC"/>
    <property type="match status" value="1"/>
</dbReference>
<feature type="transmembrane region" description="Helical" evidence="10">
    <location>
        <begin position="251"/>
        <end position="270"/>
    </location>
</feature>
<keyword evidence="12" id="KW-1185">Reference proteome</keyword>
<accession>A0A1H9ZWV3</accession>
<feature type="transmembrane region" description="Helical" evidence="10">
    <location>
        <begin position="181"/>
        <end position="200"/>
    </location>
</feature>
<dbReference type="InterPro" id="IPR050368">
    <property type="entry name" value="ClC-type_chloride_channel"/>
</dbReference>
<dbReference type="PANTHER" id="PTHR43427">
    <property type="entry name" value="CHLORIDE CHANNEL PROTEIN CLC-E"/>
    <property type="match status" value="1"/>
</dbReference>
<organism evidence="11 12">
    <name type="scientific">Natronincola peptidivorans</name>
    <dbReference type="NCBI Taxonomy" id="426128"/>
    <lineage>
        <taxon>Bacteria</taxon>
        <taxon>Bacillati</taxon>
        <taxon>Bacillota</taxon>
        <taxon>Clostridia</taxon>
        <taxon>Peptostreptococcales</taxon>
        <taxon>Natronincolaceae</taxon>
        <taxon>Natronincola</taxon>
    </lineage>
</organism>
<name>A0A1H9ZWV3_9FIRM</name>
<feature type="transmembrane region" description="Helical" evidence="10">
    <location>
        <begin position="45"/>
        <end position="66"/>
    </location>
</feature>
<evidence type="ECO:0000256" key="10">
    <source>
        <dbReference type="SAM" id="Phobius"/>
    </source>
</evidence>
<keyword evidence="7" id="KW-0869">Chloride channel</keyword>
<dbReference type="AlphaFoldDB" id="A0A1H9ZWV3"/>
<evidence type="ECO:0000256" key="6">
    <source>
        <dbReference type="ARBA" id="ARBA00023136"/>
    </source>
</evidence>
<evidence type="ECO:0000256" key="7">
    <source>
        <dbReference type="ARBA" id="ARBA00023173"/>
    </source>
</evidence>
<reference evidence="11 12" key="1">
    <citation type="submission" date="2016-10" db="EMBL/GenBank/DDBJ databases">
        <authorList>
            <person name="de Groot N.N."/>
        </authorList>
    </citation>
    <scope>NUCLEOTIDE SEQUENCE [LARGE SCALE GENOMIC DNA]</scope>
    <source>
        <strain evidence="11 12">DSM 18979</strain>
    </source>
</reference>
<dbReference type="InterPro" id="IPR001807">
    <property type="entry name" value="ClC"/>
</dbReference>
<sequence>MSKLFQYIGAYMTKWLAIATLMGMGGGLSAVALNLSIQYVTERSYFLPLWIAPMIGGLLVSILYLWDRRPAGFGTDKYIDAVNNRKSLSFKVFLTKLAATAITIGLRGSGGVEGPMLVMGGSLADGISKIRKARIYLTEEDQRILTICGAAGAIGAIFRSPVGGGIFVVEILYRSSLHYGDLFPAMLSSTMGFVIYSMLANANPLFTIPDYLPNVLNVPSFVLAGIVAGIASIVFMTVFRHTQEFFKKIPYYKLHPMMGGVATGFILLFLPDVAGTGTSVIQEMIYKVFPIGILVLLVIGKILATSFTVASGGSGGLVIPALFIGAASGNVMAALVANGDSGLYASLVITGMAASLASIANVPIAAAIMLVEMVGLRLGVPATLGSIIGYAIGHSQVIYGVTSPDHWQFKEMIAWRKNDINKKGH</sequence>
<feature type="transmembrane region" description="Helical" evidence="10">
    <location>
        <begin position="144"/>
        <end position="169"/>
    </location>
</feature>
<dbReference type="EMBL" id="FOHU01000002">
    <property type="protein sequence ID" value="SES86258.1"/>
    <property type="molecule type" value="Genomic_DNA"/>
</dbReference>
<dbReference type="SUPFAM" id="SSF81340">
    <property type="entry name" value="Clc chloride channel"/>
    <property type="match status" value="1"/>
</dbReference>
<feature type="transmembrane region" description="Helical" evidence="10">
    <location>
        <begin position="343"/>
        <end position="371"/>
    </location>
</feature>